<name>A0A809RF67_9BACT</name>
<dbReference type="KEGG" id="npy:NPRO_06700"/>
<evidence type="ECO:0000313" key="1">
    <source>
        <dbReference type="EMBL" id="BBO23075.1"/>
    </source>
</evidence>
<reference evidence="1" key="1">
    <citation type="journal article" name="DNA Res.">
        <title>The physiological potential of anammox bacteria as revealed by their core genome structure.</title>
        <authorList>
            <person name="Okubo T."/>
            <person name="Toyoda A."/>
            <person name="Fukuhara K."/>
            <person name="Uchiyama I."/>
            <person name="Harigaya Y."/>
            <person name="Kuroiwa M."/>
            <person name="Suzuki T."/>
            <person name="Murakami Y."/>
            <person name="Suwa Y."/>
            <person name="Takami H."/>
        </authorList>
    </citation>
    <scope>NUCLEOTIDE SEQUENCE</scope>
    <source>
        <strain evidence="1">317325-2</strain>
    </source>
</reference>
<evidence type="ECO:0000313" key="2">
    <source>
        <dbReference type="Proteomes" id="UP000662873"/>
    </source>
</evidence>
<organism evidence="1 2">
    <name type="scientific">Candidatus Nitrosymbiomonas proteolyticus</name>
    <dbReference type="NCBI Taxonomy" id="2608984"/>
    <lineage>
        <taxon>Bacteria</taxon>
        <taxon>Bacillati</taxon>
        <taxon>Armatimonadota</taxon>
        <taxon>Armatimonadota incertae sedis</taxon>
        <taxon>Candidatus Nitrosymbiomonas</taxon>
    </lineage>
</organism>
<dbReference type="EMBL" id="AP021858">
    <property type="protein sequence ID" value="BBO23075.1"/>
    <property type="molecule type" value="Genomic_DNA"/>
</dbReference>
<sequence>MPDIAEVWSEALPQIKQAVTGVGVWTALNAAQPVAMEDDVFVLGVDPRSSELAGHLKLAATHRLMEQVLTRIAGRQLNVRVISGTEAEDWETVKRRDAEAKRLHEQALQKARSELEARTSWDSIYEQLGRSFAAIANKSLPQNRARFYHNSVQLLADIRRKQESTDEFSERNFARCIERVSQLSEVPSVIVALHVLQLADEA</sequence>
<dbReference type="AlphaFoldDB" id="A0A809RF67"/>
<accession>A0A809RF67</accession>
<proteinExistence type="predicted"/>
<dbReference type="Proteomes" id="UP000662873">
    <property type="component" value="Chromosome"/>
</dbReference>
<protein>
    <submittedName>
        <fullName evidence="1">Uncharacterized protein</fullName>
    </submittedName>
</protein>
<gene>
    <name evidence="1" type="ORF">NPRO_06700</name>
</gene>